<dbReference type="EMBL" id="LVYI01000007">
    <property type="protein sequence ID" value="OAP57446.1"/>
    <property type="molecule type" value="Genomic_DNA"/>
</dbReference>
<protein>
    <recommendedName>
        <fullName evidence="7">Zn(2)-C6 fungal-type domain-containing protein</fullName>
    </recommendedName>
</protein>
<dbReference type="GO" id="GO:0005634">
    <property type="term" value="C:nucleus"/>
    <property type="evidence" value="ECO:0007669"/>
    <property type="project" value="UniProtKB-SubCell"/>
</dbReference>
<reference evidence="8 9" key="1">
    <citation type="submission" date="2016-04" db="EMBL/GenBank/DDBJ databases">
        <title>Draft genome of Fonsecaea erecta CBS 125763.</title>
        <authorList>
            <person name="Weiss V.A."/>
            <person name="Vicente V.A."/>
            <person name="Raittz R.T."/>
            <person name="Moreno L.F."/>
            <person name="De Souza E.M."/>
            <person name="Pedrosa F.O."/>
            <person name="Steffens M.B."/>
            <person name="Faoro H."/>
            <person name="Tadra-Sfeir M.Z."/>
            <person name="Najafzadeh M.J."/>
            <person name="Felipe M.S."/>
            <person name="Teixeira M."/>
            <person name="Sun J."/>
            <person name="Xi L."/>
            <person name="Gomes R."/>
            <person name="De Azevedo C.M."/>
            <person name="Salgado C.G."/>
            <person name="Da Silva M.B."/>
            <person name="Nascimento M.F."/>
            <person name="Queiroz-Telles F."/>
            <person name="Attili D.S."/>
            <person name="Gorbushina A."/>
        </authorList>
    </citation>
    <scope>NUCLEOTIDE SEQUENCE [LARGE SCALE GENOMIC DNA]</scope>
    <source>
        <strain evidence="8 9">CBS 125763</strain>
    </source>
</reference>
<comment type="caution">
    <text evidence="8">The sequence shown here is derived from an EMBL/GenBank/DDBJ whole genome shotgun (WGS) entry which is preliminary data.</text>
</comment>
<accession>A0A178ZDA2</accession>
<feature type="domain" description="Zn(2)-C6 fungal-type" evidence="7">
    <location>
        <begin position="32"/>
        <end position="62"/>
    </location>
</feature>
<dbReference type="Gene3D" id="4.10.240.10">
    <property type="entry name" value="Zn(2)-C6 fungal-type DNA-binding domain"/>
    <property type="match status" value="1"/>
</dbReference>
<keyword evidence="3" id="KW-0238">DNA-binding</keyword>
<dbReference type="GO" id="GO:0008270">
    <property type="term" value="F:zinc ion binding"/>
    <property type="evidence" value="ECO:0007669"/>
    <property type="project" value="InterPro"/>
</dbReference>
<keyword evidence="5" id="KW-0539">Nucleus</keyword>
<evidence type="ECO:0000256" key="5">
    <source>
        <dbReference type="ARBA" id="ARBA00023242"/>
    </source>
</evidence>
<evidence type="ECO:0000256" key="6">
    <source>
        <dbReference type="SAM" id="MobiDB-lite"/>
    </source>
</evidence>
<dbReference type="PROSITE" id="PS50048">
    <property type="entry name" value="ZN2_CY6_FUNGAL_2"/>
    <property type="match status" value="1"/>
</dbReference>
<dbReference type="GeneID" id="30012352"/>
<evidence type="ECO:0000256" key="3">
    <source>
        <dbReference type="ARBA" id="ARBA00023125"/>
    </source>
</evidence>
<gene>
    <name evidence="8" type="ORF">AYL99_08184</name>
</gene>
<evidence type="ECO:0000256" key="1">
    <source>
        <dbReference type="ARBA" id="ARBA00004123"/>
    </source>
</evidence>
<evidence type="ECO:0000259" key="7">
    <source>
        <dbReference type="PROSITE" id="PS50048"/>
    </source>
</evidence>
<dbReference type="OrthoDB" id="1919336at2759"/>
<dbReference type="InterPro" id="IPR036864">
    <property type="entry name" value="Zn2-C6_fun-type_DNA-bd_sf"/>
</dbReference>
<dbReference type="AlphaFoldDB" id="A0A178ZDA2"/>
<dbReference type="CDD" id="cd12148">
    <property type="entry name" value="fungal_TF_MHR"/>
    <property type="match status" value="1"/>
</dbReference>
<dbReference type="Pfam" id="PF11951">
    <property type="entry name" value="Fungal_trans_2"/>
    <property type="match status" value="1"/>
</dbReference>
<dbReference type="RefSeq" id="XP_018690813.1">
    <property type="nucleotide sequence ID" value="XM_018839692.1"/>
</dbReference>
<feature type="region of interest" description="Disordered" evidence="6">
    <location>
        <begin position="1"/>
        <end position="24"/>
    </location>
</feature>
<feature type="region of interest" description="Disordered" evidence="6">
    <location>
        <begin position="74"/>
        <end position="94"/>
    </location>
</feature>
<feature type="compositionally biased region" description="Basic residues" evidence="6">
    <location>
        <begin position="11"/>
        <end position="22"/>
    </location>
</feature>
<dbReference type="SUPFAM" id="SSF57701">
    <property type="entry name" value="Zn2/Cys6 DNA-binding domain"/>
    <property type="match status" value="1"/>
</dbReference>
<evidence type="ECO:0000313" key="8">
    <source>
        <dbReference type="EMBL" id="OAP57446.1"/>
    </source>
</evidence>
<dbReference type="Pfam" id="PF00172">
    <property type="entry name" value="Zn_clus"/>
    <property type="match status" value="1"/>
</dbReference>
<dbReference type="GO" id="GO:0000981">
    <property type="term" value="F:DNA-binding transcription factor activity, RNA polymerase II-specific"/>
    <property type="evidence" value="ECO:0007669"/>
    <property type="project" value="InterPro"/>
</dbReference>
<evidence type="ECO:0000256" key="4">
    <source>
        <dbReference type="ARBA" id="ARBA00023163"/>
    </source>
</evidence>
<sequence>MVSQLPTHSPRPPKKAYRKTRRPPATLRTKTGCLTCLQRKKKCDETVEVCRNCSRSGMQCTWRHCPSSVKSPARRVCNGKTSTSPESVDESTTAVPRTALVSSGVPATLYNAYSPVLLSEAVPLFQYYTNVYLPQITRPQTNSRFIRGAEEEIITMGFHTPFLMHALLATSAGHLAKRSEHYRSVAEFHYGQAVKGLRLNLQRKDTQTDMDAVLLAIIGLCIYSSESSDQRPPEEVTMHIVGAAEAILQCLSNNPSHYHQNHHSPAQTAMQRLILESFFFHASRRPLFVKMMPARLTAVSEAISVVHELFCASDELLDNPAWSTSPLLGPNPTLFIYVYQLSLLQSQTHLSVEDVNYCLHLEAELRDLESSTIDRTRSVSEDLGNDNDDDSHTLLGDQLYILACRLLLNRILDDGSMALSSHRLATQALRIIHLVPAGSDYHASYYFWPLSIIATSISQLAGLDLGVELCEEIHGMRAGNRSTPKLIYFLSTIWEYQKNTTTDDGNSECPI</sequence>
<keyword evidence="4" id="KW-0804">Transcription</keyword>
<dbReference type="Proteomes" id="UP000078343">
    <property type="component" value="Unassembled WGS sequence"/>
</dbReference>
<keyword evidence="9" id="KW-1185">Reference proteome</keyword>
<dbReference type="InterPro" id="IPR001138">
    <property type="entry name" value="Zn2Cys6_DnaBD"/>
</dbReference>
<dbReference type="CDD" id="cd00067">
    <property type="entry name" value="GAL4"/>
    <property type="match status" value="1"/>
</dbReference>
<dbReference type="PANTHER" id="PTHR37534">
    <property type="entry name" value="TRANSCRIPTIONAL ACTIVATOR PROTEIN UGA3"/>
    <property type="match status" value="1"/>
</dbReference>
<evidence type="ECO:0000256" key="2">
    <source>
        <dbReference type="ARBA" id="ARBA00023015"/>
    </source>
</evidence>
<dbReference type="InterPro" id="IPR021858">
    <property type="entry name" value="Fun_TF"/>
</dbReference>
<comment type="subcellular location">
    <subcellularLocation>
        <location evidence="1">Nucleus</location>
    </subcellularLocation>
</comment>
<dbReference type="GO" id="GO:0003677">
    <property type="term" value="F:DNA binding"/>
    <property type="evidence" value="ECO:0007669"/>
    <property type="project" value="UniProtKB-KW"/>
</dbReference>
<name>A0A178ZDA2_9EURO</name>
<evidence type="ECO:0000313" key="9">
    <source>
        <dbReference type="Proteomes" id="UP000078343"/>
    </source>
</evidence>
<keyword evidence="2" id="KW-0805">Transcription regulation</keyword>
<dbReference type="PANTHER" id="PTHR37534:SF46">
    <property type="entry name" value="ZN(II)2CYS6 TRANSCRIPTION FACTOR (EUROFUNG)"/>
    <property type="match status" value="1"/>
</dbReference>
<proteinExistence type="predicted"/>
<dbReference type="SMART" id="SM00066">
    <property type="entry name" value="GAL4"/>
    <property type="match status" value="1"/>
</dbReference>
<feature type="compositionally biased region" description="Polar residues" evidence="6">
    <location>
        <begin position="79"/>
        <end position="94"/>
    </location>
</feature>
<organism evidence="8 9">
    <name type="scientific">Fonsecaea erecta</name>
    <dbReference type="NCBI Taxonomy" id="1367422"/>
    <lineage>
        <taxon>Eukaryota</taxon>
        <taxon>Fungi</taxon>
        <taxon>Dikarya</taxon>
        <taxon>Ascomycota</taxon>
        <taxon>Pezizomycotina</taxon>
        <taxon>Eurotiomycetes</taxon>
        <taxon>Chaetothyriomycetidae</taxon>
        <taxon>Chaetothyriales</taxon>
        <taxon>Herpotrichiellaceae</taxon>
        <taxon>Fonsecaea</taxon>
    </lineage>
</organism>